<dbReference type="OrthoDB" id="4328740at2"/>
<comment type="caution">
    <text evidence="4">The sequence shown here is derived from an EMBL/GenBank/DDBJ whole genome shotgun (WGS) entry which is preliminary data.</text>
</comment>
<proteinExistence type="predicted"/>
<keyword evidence="2" id="KW-1133">Transmembrane helix</keyword>
<feature type="transmembrane region" description="Helical" evidence="2">
    <location>
        <begin position="116"/>
        <end position="139"/>
    </location>
</feature>
<dbReference type="RefSeq" id="WP_121674074.1">
    <property type="nucleotide sequence ID" value="NZ_BMXM01000010.1"/>
</dbReference>
<evidence type="ECO:0000313" key="5">
    <source>
        <dbReference type="Proteomes" id="UP000270299"/>
    </source>
</evidence>
<accession>A0A3L6ZJ49</accession>
<dbReference type="EMBL" id="RCUV01000026">
    <property type="protein sequence ID" value="RLP67867.1"/>
    <property type="molecule type" value="Genomic_DNA"/>
</dbReference>
<dbReference type="Proteomes" id="UP000270299">
    <property type="component" value="Unassembled WGS sequence"/>
</dbReference>
<evidence type="ECO:0000256" key="1">
    <source>
        <dbReference type="SAM" id="MobiDB-lite"/>
    </source>
</evidence>
<keyword evidence="2" id="KW-0472">Membrane</keyword>
<keyword evidence="2" id="KW-0812">Transmembrane</keyword>
<feature type="domain" description="Anti-sigma K factor RskA C-terminal" evidence="3">
    <location>
        <begin position="118"/>
        <end position="244"/>
    </location>
</feature>
<evidence type="ECO:0000313" key="4">
    <source>
        <dbReference type="EMBL" id="RLP67867.1"/>
    </source>
</evidence>
<protein>
    <submittedName>
        <fullName evidence="4">Anti-sigma factor</fullName>
    </submittedName>
</protein>
<feature type="region of interest" description="Disordered" evidence="1">
    <location>
        <begin position="230"/>
        <end position="254"/>
    </location>
</feature>
<evidence type="ECO:0000256" key="2">
    <source>
        <dbReference type="SAM" id="Phobius"/>
    </source>
</evidence>
<organism evidence="4 5">
    <name type="scientific">Mycetocola manganoxydans</name>
    <dbReference type="NCBI Taxonomy" id="699879"/>
    <lineage>
        <taxon>Bacteria</taxon>
        <taxon>Bacillati</taxon>
        <taxon>Actinomycetota</taxon>
        <taxon>Actinomycetes</taxon>
        <taxon>Micrococcales</taxon>
        <taxon>Microbacteriaceae</taxon>
        <taxon>Mycetocola</taxon>
    </lineage>
</organism>
<gene>
    <name evidence="4" type="ORF">D9V29_14660</name>
</gene>
<sequence>MTHLSDDELAQFALGDVPDGAKWIEHVASCTQCGAALAEYSRVITIGHSLEGAELLEPPAGVWEGIHAELGLPDGLREVPGNDRARPRTDSDTTRRPASESLHLAPRRRKPHRKAATALIAAVALVVGLVAGAIGTSLLSRTEDPRLVAEAVLEPFPGWSASGSARLEEEPSGDQRIVVDLEAPREGLREVWLVDPETSGLISLGLLSGSSGSFSLPADIDLTRYSVVDVSQEPDDGDPTHSGDSIVRGSLSES</sequence>
<name>A0A3L6ZJ49_9MICO</name>
<dbReference type="GO" id="GO:0005886">
    <property type="term" value="C:plasma membrane"/>
    <property type="evidence" value="ECO:0007669"/>
    <property type="project" value="InterPro"/>
</dbReference>
<dbReference type="Pfam" id="PF10099">
    <property type="entry name" value="RskA_C"/>
    <property type="match status" value="1"/>
</dbReference>
<feature type="region of interest" description="Disordered" evidence="1">
    <location>
        <begin position="74"/>
        <end position="110"/>
    </location>
</feature>
<reference evidence="4 5" key="1">
    <citation type="submission" date="2018-10" db="EMBL/GenBank/DDBJ databases">
        <authorList>
            <person name="Li J."/>
        </authorList>
    </citation>
    <scope>NUCLEOTIDE SEQUENCE [LARGE SCALE GENOMIC DNA]</scope>
    <source>
        <strain evidence="4 5">CCTCC AB209002</strain>
    </source>
</reference>
<keyword evidence="5" id="KW-1185">Reference proteome</keyword>
<dbReference type="InterPro" id="IPR018764">
    <property type="entry name" value="RskA_C"/>
</dbReference>
<evidence type="ECO:0000259" key="3">
    <source>
        <dbReference type="Pfam" id="PF10099"/>
    </source>
</evidence>
<feature type="compositionally biased region" description="Basic and acidic residues" evidence="1">
    <location>
        <begin position="75"/>
        <end position="98"/>
    </location>
</feature>
<dbReference type="AlphaFoldDB" id="A0A3L6ZJ49"/>